<proteinExistence type="predicted"/>
<dbReference type="Pfam" id="PF00190">
    <property type="entry name" value="Cupin_1"/>
    <property type="match status" value="1"/>
</dbReference>
<gene>
    <name evidence="2" type="ORF">GLYMA_12G071600</name>
</gene>
<reference evidence="3" key="2">
    <citation type="submission" date="2018-02" db="UniProtKB">
        <authorList>
            <consortium name="EnsemblPlants"/>
        </authorList>
    </citation>
    <scope>IDENTIFICATION</scope>
    <source>
        <strain evidence="3">Williams 82</strain>
    </source>
</reference>
<evidence type="ECO:0000313" key="3">
    <source>
        <dbReference type="EnsemblPlants" id="KRH24924"/>
    </source>
</evidence>
<sequence length="125" mass="13776">MNTKIKQGEVFVVPRYFPFCQIASRDGPLEFFGFSTSARKNKPQFLAGAVSLLRTMMGPELAAAFGMSEGTLRRAVDAQHVAVILPSAWAAPPEDAGKIKMEEEKVHMLPKAIRSFANDVVMDVY</sequence>
<dbReference type="OrthoDB" id="2019862at2759"/>
<dbReference type="InterPro" id="IPR014710">
    <property type="entry name" value="RmlC-like_jellyroll"/>
</dbReference>
<dbReference type="EMBL" id="CM000845">
    <property type="protein sequence ID" value="KRH24924.1"/>
    <property type="molecule type" value="Genomic_DNA"/>
</dbReference>
<feature type="domain" description="Cupin type-1" evidence="1">
    <location>
        <begin position="1"/>
        <end position="69"/>
    </location>
</feature>
<protein>
    <recommendedName>
        <fullName evidence="1">Cupin type-1 domain-containing protein</fullName>
    </recommendedName>
</protein>
<evidence type="ECO:0000313" key="2">
    <source>
        <dbReference type="EMBL" id="KRH24924.1"/>
    </source>
</evidence>
<dbReference type="InterPro" id="IPR011051">
    <property type="entry name" value="RmlC_Cupin_sf"/>
</dbReference>
<reference evidence="2 3" key="1">
    <citation type="journal article" date="2010" name="Nature">
        <title>Genome sequence of the palaeopolyploid soybean.</title>
        <authorList>
            <person name="Schmutz J."/>
            <person name="Cannon S.B."/>
            <person name="Schlueter J."/>
            <person name="Ma J."/>
            <person name="Mitros T."/>
            <person name="Nelson W."/>
            <person name="Hyten D.L."/>
            <person name="Song Q."/>
            <person name="Thelen J.J."/>
            <person name="Cheng J."/>
            <person name="Xu D."/>
            <person name="Hellsten U."/>
            <person name="May G.D."/>
            <person name="Yu Y."/>
            <person name="Sakurai T."/>
            <person name="Umezawa T."/>
            <person name="Bhattacharyya M.K."/>
            <person name="Sandhu D."/>
            <person name="Valliyodan B."/>
            <person name="Lindquist E."/>
            <person name="Peto M."/>
            <person name="Grant D."/>
            <person name="Shu S."/>
            <person name="Goodstein D."/>
            <person name="Barry K."/>
            <person name="Futrell-Griggs M."/>
            <person name="Abernathy B."/>
            <person name="Du J."/>
            <person name="Tian Z."/>
            <person name="Zhu L."/>
            <person name="Gill N."/>
            <person name="Joshi T."/>
            <person name="Libault M."/>
            <person name="Sethuraman A."/>
            <person name="Zhang X.-C."/>
            <person name="Shinozaki K."/>
            <person name="Nguyen H.T."/>
            <person name="Wing R.A."/>
            <person name="Cregan P."/>
            <person name="Specht J."/>
            <person name="Grimwood J."/>
            <person name="Rokhsar D."/>
            <person name="Stacey G."/>
            <person name="Shoemaker R.C."/>
            <person name="Jackson S.A."/>
        </authorList>
    </citation>
    <scope>NUCLEOTIDE SEQUENCE [LARGE SCALE GENOMIC DNA]</scope>
    <source>
        <strain evidence="3">cv. Williams 82</strain>
        <tissue evidence="2">Callus</tissue>
    </source>
</reference>
<dbReference type="GO" id="GO:0000326">
    <property type="term" value="C:protein storage vacuole"/>
    <property type="evidence" value="ECO:0007669"/>
    <property type="project" value="UniProtKB-ARBA"/>
</dbReference>
<organism evidence="2">
    <name type="scientific">Glycine max</name>
    <name type="common">Soybean</name>
    <name type="synonym">Glycine hispida</name>
    <dbReference type="NCBI Taxonomy" id="3847"/>
    <lineage>
        <taxon>Eukaryota</taxon>
        <taxon>Viridiplantae</taxon>
        <taxon>Streptophyta</taxon>
        <taxon>Embryophyta</taxon>
        <taxon>Tracheophyta</taxon>
        <taxon>Spermatophyta</taxon>
        <taxon>Magnoliopsida</taxon>
        <taxon>eudicotyledons</taxon>
        <taxon>Gunneridae</taxon>
        <taxon>Pentapetalae</taxon>
        <taxon>rosids</taxon>
        <taxon>fabids</taxon>
        <taxon>Fabales</taxon>
        <taxon>Fabaceae</taxon>
        <taxon>Papilionoideae</taxon>
        <taxon>50 kb inversion clade</taxon>
        <taxon>NPAAA clade</taxon>
        <taxon>indigoferoid/millettioid clade</taxon>
        <taxon>Phaseoleae</taxon>
        <taxon>Glycine</taxon>
        <taxon>Glycine subgen. Soja</taxon>
    </lineage>
</organism>
<dbReference type="PANTHER" id="PTHR31189:SF2">
    <property type="entry name" value="RMLC-LIKE CUPINS SUPERFAMILY PROTEIN"/>
    <property type="match status" value="1"/>
</dbReference>
<accession>A0A0R0H2H7</accession>
<dbReference type="PaxDb" id="3847-GLYMA12G07615.1"/>
<dbReference type="Gene3D" id="2.60.120.10">
    <property type="entry name" value="Jelly Rolls"/>
    <property type="match status" value="1"/>
</dbReference>
<dbReference type="Gramene" id="KRH24924">
    <property type="protein sequence ID" value="KRH24924"/>
    <property type="gene ID" value="GLYMA_12G071600"/>
</dbReference>
<dbReference type="PANTHER" id="PTHR31189">
    <property type="entry name" value="OS03G0336100 PROTEIN-RELATED"/>
    <property type="match status" value="1"/>
</dbReference>
<name>A0A0R0H2H7_SOYBN</name>
<evidence type="ECO:0000313" key="4">
    <source>
        <dbReference type="Proteomes" id="UP000008827"/>
    </source>
</evidence>
<dbReference type="InterPro" id="IPR050253">
    <property type="entry name" value="Seed_Storage-Functional"/>
</dbReference>
<keyword evidence="4" id="KW-1185">Reference proteome</keyword>
<dbReference type="AlphaFoldDB" id="A0A0R0H2H7"/>
<evidence type="ECO:0000259" key="1">
    <source>
        <dbReference type="Pfam" id="PF00190"/>
    </source>
</evidence>
<dbReference type="EnsemblPlants" id="KRH24924">
    <property type="protein sequence ID" value="KRH24924"/>
    <property type="gene ID" value="GLYMA_12G071600"/>
</dbReference>
<dbReference type="SUPFAM" id="SSF51182">
    <property type="entry name" value="RmlC-like cupins"/>
    <property type="match status" value="1"/>
</dbReference>
<dbReference type="InterPro" id="IPR006045">
    <property type="entry name" value="Cupin_1"/>
</dbReference>
<dbReference type="Proteomes" id="UP000008827">
    <property type="component" value="Chromosome 12"/>
</dbReference>
<dbReference type="GO" id="GO:0005783">
    <property type="term" value="C:endoplasmic reticulum"/>
    <property type="evidence" value="ECO:0007669"/>
    <property type="project" value="UniProtKB-ARBA"/>
</dbReference>
<reference evidence="2" key="3">
    <citation type="submission" date="2018-07" db="EMBL/GenBank/DDBJ databases">
        <title>WGS assembly of Glycine max.</title>
        <authorList>
            <person name="Schmutz J."/>
            <person name="Cannon S."/>
            <person name="Schlueter J."/>
            <person name="Ma J."/>
            <person name="Mitros T."/>
            <person name="Nelson W."/>
            <person name="Hyten D."/>
            <person name="Song Q."/>
            <person name="Thelen J."/>
            <person name="Cheng J."/>
            <person name="Xu D."/>
            <person name="Hellsten U."/>
            <person name="May G."/>
            <person name="Yu Y."/>
            <person name="Sakurai T."/>
            <person name="Umezawa T."/>
            <person name="Bhattacharyya M."/>
            <person name="Sandhu D."/>
            <person name="Valliyodan B."/>
            <person name="Lindquist E."/>
            <person name="Peto M."/>
            <person name="Grant D."/>
            <person name="Shu S."/>
            <person name="Goodstein D."/>
            <person name="Barry K."/>
            <person name="Futrell-Griggs M."/>
            <person name="Abernathy B."/>
            <person name="Du J."/>
            <person name="Tian Z."/>
            <person name="Zhu L."/>
            <person name="Gill N."/>
            <person name="Joshi T."/>
            <person name="Libault M."/>
            <person name="Sethuraman A."/>
            <person name="Zhang X."/>
            <person name="Shinozaki K."/>
            <person name="Nguyen H."/>
            <person name="Wing R."/>
            <person name="Cregan P."/>
            <person name="Specht J."/>
            <person name="Grimwood J."/>
            <person name="Rokhsar D."/>
            <person name="Stacey G."/>
            <person name="Shoemaker R."/>
            <person name="Jackson S."/>
        </authorList>
    </citation>
    <scope>NUCLEOTIDE SEQUENCE</scope>
    <source>
        <tissue evidence="2">Callus</tissue>
    </source>
</reference>
<dbReference type="InParanoid" id="A0A0R0H2H7"/>